<evidence type="ECO:0000313" key="2">
    <source>
        <dbReference type="EMBL" id="GIH39144.1"/>
    </source>
</evidence>
<feature type="compositionally biased region" description="Low complexity" evidence="1">
    <location>
        <begin position="14"/>
        <end position="36"/>
    </location>
</feature>
<protein>
    <submittedName>
        <fullName evidence="2">Uncharacterized protein</fullName>
    </submittedName>
</protein>
<proteinExistence type="predicted"/>
<dbReference type="Proteomes" id="UP000603904">
    <property type="component" value="Unassembled WGS sequence"/>
</dbReference>
<name>A0ABQ4FWF1_9ACTN</name>
<gene>
    <name evidence="2" type="ORF">Mco01_21440</name>
</gene>
<feature type="region of interest" description="Disordered" evidence="1">
    <location>
        <begin position="79"/>
        <end position="109"/>
    </location>
</feature>
<comment type="caution">
    <text evidence="2">The sequence shown here is derived from an EMBL/GenBank/DDBJ whole genome shotgun (WGS) entry which is preliminary data.</text>
</comment>
<reference evidence="2 3" key="1">
    <citation type="submission" date="2021-01" db="EMBL/GenBank/DDBJ databases">
        <title>Whole genome shotgun sequence of Microbispora corallina NBRC 16416.</title>
        <authorList>
            <person name="Komaki H."/>
            <person name="Tamura T."/>
        </authorList>
    </citation>
    <scope>NUCLEOTIDE SEQUENCE [LARGE SCALE GENOMIC DNA]</scope>
    <source>
        <strain evidence="2 3">NBRC 16416</strain>
    </source>
</reference>
<evidence type="ECO:0000256" key="1">
    <source>
        <dbReference type="SAM" id="MobiDB-lite"/>
    </source>
</evidence>
<organism evidence="2 3">
    <name type="scientific">Microbispora corallina</name>
    <dbReference type="NCBI Taxonomy" id="83302"/>
    <lineage>
        <taxon>Bacteria</taxon>
        <taxon>Bacillati</taxon>
        <taxon>Actinomycetota</taxon>
        <taxon>Actinomycetes</taxon>
        <taxon>Streptosporangiales</taxon>
        <taxon>Streptosporangiaceae</taxon>
        <taxon>Microbispora</taxon>
    </lineage>
</organism>
<sequence>MGNPATSSRHALHTPTSSAARRSTRASPTATTADPAAIDDSDTGSSHPCGAKTYSLIMSRSGSSPATACRVAIAATPDQIPTYPNRIPMAHHDGRGDGGGPSEIHPSRP</sequence>
<keyword evidence="3" id="KW-1185">Reference proteome</keyword>
<dbReference type="EMBL" id="BOOC01000006">
    <property type="protein sequence ID" value="GIH39144.1"/>
    <property type="molecule type" value="Genomic_DNA"/>
</dbReference>
<accession>A0ABQ4FWF1</accession>
<feature type="region of interest" description="Disordered" evidence="1">
    <location>
        <begin position="1"/>
        <end position="52"/>
    </location>
</feature>
<evidence type="ECO:0000313" key="3">
    <source>
        <dbReference type="Proteomes" id="UP000603904"/>
    </source>
</evidence>